<feature type="chain" id="PRO_5009099180" evidence="2">
    <location>
        <begin position="21"/>
        <end position="225"/>
    </location>
</feature>
<accession>A0A1D7QYS3</accession>
<feature type="compositionally biased region" description="Acidic residues" evidence="1">
    <location>
        <begin position="25"/>
        <end position="36"/>
    </location>
</feature>
<proteinExistence type="predicted"/>
<reference evidence="3 4" key="1">
    <citation type="submission" date="2015-08" db="EMBL/GenBank/DDBJ databases">
        <title>The complete genome sequence of Bacillus beveridgei MLTeJB.</title>
        <authorList>
            <person name="Hanson T.E."/>
            <person name="Mesa C."/>
            <person name="Basesman S.M."/>
            <person name="Oremland R.S."/>
        </authorList>
    </citation>
    <scope>NUCLEOTIDE SEQUENCE [LARGE SCALE GENOMIC DNA]</scope>
    <source>
        <strain evidence="3 4">MLTeJB</strain>
    </source>
</reference>
<sequence length="225" mass="24135">MKRSLKMYSAVAALPLLVMACGPEEETNQMNEEENHDAENVNANDNGEGSADEVDDLAEEYGISVTVNEEASGDAETASLDELEEVFNLIAAAQETELLQFQDSPDEGEAEQSGEATGAYAIPGAETKTLEIDFAYELDGDLEDETRLPTFADVSDTHAEIAEAGILSWEQSSVDTEMAGAGTIAEFSSEGEWLLMAEYDGVEVEAAEPDQWLAEFSSSVLAGIE</sequence>
<evidence type="ECO:0000256" key="1">
    <source>
        <dbReference type="SAM" id="MobiDB-lite"/>
    </source>
</evidence>
<feature type="signal peptide" evidence="2">
    <location>
        <begin position="1"/>
        <end position="20"/>
    </location>
</feature>
<dbReference type="Proteomes" id="UP000094463">
    <property type="component" value="Chromosome"/>
</dbReference>
<dbReference type="EMBL" id="CP012502">
    <property type="protein sequence ID" value="AOM84150.1"/>
    <property type="molecule type" value="Genomic_DNA"/>
</dbReference>
<dbReference type="KEGG" id="bbev:BBEV_2825"/>
<feature type="region of interest" description="Disordered" evidence="1">
    <location>
        <begin position="25"/>
        <end position="52"/>
    </location>
</feature>
<dbReference type="RefSeq" id="WP_069366056.1">
    <property type="nucleotide sequence ID" value="NZ_CP012502.1"/>
</dbReference>
<protein>
    <submittedName>
        <fullName evidence="3">Uncharacterized protein</fullName>
    </submittedName>
</protein>
<dbReference type="AlphaFoldDB" id="A0A1D7QYS3"/>
<gene>
    <name evidence="3" type="ORF">BBEV_2825</name>
</gene>
<evidence type="ECO:0000313" key="4">
    <source>
        <dbReference type="Proteomes" id="UP000094463"/>
    </source>
</evidence>
<dbReference type="PROSITE" id="PS51257">
    <property type="entry name" value="PROKAR_LIPOPROTEIN"/>
    <property type="match status" value="1"/>
</dbReference>
<name>A0A1D7QYS3_9BACI</name>
<dbReference type="OrthoDB" id="2969875at2"/>
<keyword evidence="4" id="KW-1185">Reference proteome</keyword>
<evidence type="ECO:0000256" key="2">
    <source>
        <dbReference type="SAM" id="SignalP"/>
    </source>
</evidence>
<dbReference type="STRING" id="632773.BBEV_2825"/>
<evidence type="ECO:0000313" key="3">
    <source>
        <dbReference type="EMBL" id="AOM84150.1"/>
    </source>
</evidence>
<keyword evidence="2" id="KW-0732">Signal</keyword>
<organism evidence="3 4">
    <name type="scientific">Salisediminibacterium beveridgei</name>
    <dbReference type="NCBI Taxonomy" id="632773"/>
    <lineage>
        <taxon>Bacteria</taxon>
        <taxon>Bacillati</taxon>
        <taxon>Bacillota</taxon>
        <taxon>Bacilli</taxon>
        <taxon>Bacillales</taxon>
        <taxon>Bacillaceae</taxon>
        <taxon>Salisediminibacterium</taxon>
    </lineage>
</organism>